<evidence type="ECO:0000256" key="3">
    <source>
        <dbReference type="ARBA" id="ARBA00022777"/>
    </source>
</evidence>
<dbReference type="Pfam" id="PF07714">
    <property type="entry name" value="PK_Tyr_Ser-Thr"/>
    <property type="match status" value="1"/>
</dbReference>
<evidence type="ECO:0000256" key="4">
    <source>
        <dbReference type="ARBA" id="ARBA00022840"/>
    </source>
</evidence>
<comment type="similarity">
    <text evidence="9">Belongs to the protein kinase superfamily. Tyr protein kinase family.</text>
</comment>
<feature type="compositionally biased region" description="Basic and acidic residues" evidence="10">
    <location>
        <begin position="70"/>
        <end position="103"/>
    </location>
</feature>
<feature type="region of interest" description="Disordered" evidence="10">
    <location>
        <begin position="1"/>
        <end position="103"/>
    </location>
</feature>
<evidence type="ECO:0000256" key="8">
    <source>
        <dbReference type="PROSITE-ProRule" id="PRU10141"/>
    </source>
</evidence>
<dbReference type="SMART" id="SM00219">
    <property type="entry name" value="TyrKc"/>
    <property type="match status" value="1"/>
</dbReference>
<comment type="catalytic activity">
    <reaction evidence="6 9">
        <text>L-tyrosyl-[protein] + ATP = O-phospho-L-tyrosyl-[protein] + ADP + H(+)</text>
        <dbReference type="Rhea" id="RHEA:10596"/>
        <dbReference type="Rhea" id="RHEA-COMP:10136"/>
        <dbReference type="Rhea" id="RHEA-COMP:20101"/>
        <dbReference type="ChEBI" id="CHEBI:15378"/>
        <dbReference type="ChEBI" id="CHEBI:30616"/>
        <dbReference type="ChEBI" id="CHEBI:46858"/>
        <dbReference type="ChEBI" id="CHEBI:61978"/>
        <dbReference type="ChEBI" id="CHEBI:456216"/>
        <dbReference type="EC" id="2.7.10.2"/>
    </reaction>
</comment>
<dbReference type="CDD" id="cd00192">
    <property type="entry name" value="PTKc"/>
    <property type="match status" value="1"/>
</dbReference>
<feature type="compositionally biased region" description="Low complexity" evidence="10">
    <location>
        <begin position="1"/>
        <end position="11"/>
    </location>
</feature>
<evidence type="ECO:0000256" key="2">
    <source>
        <dbReference type="ARBA" id="ARBA00022741"/>
    </source>
</evidence>
<dbReference type="InterPro" id="IPR001245">
    <property type="entry name" value="Ser-Thr/Tyr_kinase_cat_dom"/>
</dbReference>
<feature type="domain" description="Protein kinase" evidence="12">
    <location>
        <begin position="235"/>
        <end position="502"/>
    </location>
</feature>
<dbReference type="PROSITE" id="PS00107">
    <property type="entry name" value="PROTEIN_KINASE_ATP"/>
    <property type="match status" value="1"/>
</dbReference>
<dbReference type="OrthoDB" id="3256376at2759"/>
<dbReference type="InParanoid" id="G0N5C5"/>
<dbReference type="InterPro" id="IPR011009">
    <property type="entry name" value="Kinase-like_dom_sf"/>
</dbReference>
<feature type="binding site" evidence="8">
    <location>
        <position position="266"/>
    </location>
    <ligand>
        <name>ATP</name>
        <dbReference type="ChEBI" id="CHEBI:30616"/>
    </ligand>
</feature>
<keyword evidence="3 9" id="KW-0418">Kinase</keyword>
<name>G0N5C5_CAEBE</name>
<dbReference type="GO" id="GO:0005524">
    <property type="term" value="F:ATP binding"/>
    <property type="evidence" value="ECO:0007669"/>
    <property type="project" value="UniProtKB-UniRule"/>
</dbReference>
<dbReference type="STRING" id="135651.G0N5C5"/>
<dbReference type="InterPro" id="IPR050198">
    <property type="entry name" value="Non-receptor_tyrosine_kinases"/>
</dbReference>
<dbReference type="InterPro" id="IPR000980">
    <property type="entry name" value="SH2"/>
</dbReference>
<keyword evidence="2 8" id="KW-0547">Nucleotide-binding</keyword>
<dbReference type="PROSITE" id="PS50001">
    <property type="entry name" value="SH2"/>
    <property type="match status" value="1"/>
</dbReference>
<dbReference type="EMBL" id="GL379840">
    <property type="protein sequence ID" value="EGT53311.1"/>
    <property type="molecule type" value="Genomic_DNA"/>
</dbReference>
<organism evidence="14">
    <name type="scientific">Caenorhabditis brenneri</name>
    <name type="common">Nematode worm</name>
    <dbReference type="NCBI Taxonomy" id="135651"/>
    <lineage>
        <taxon>Eukaryota</taxon>
        <taxon>Metazoa</taxon>
        <taxon>Ecdysozoa</taxon>
        <taxon>Nematoda</taxon>
        <taxon>Chromadorea</taxon>
        <taxon>Rhabditida</taxon>
        <taxon>Rhabditina</taxon>
        <taxon>Rhabditomorpha</taxon>
        <taxon>Rhabditoidea</taxon>
        <taxon>Rhabditidae</taxon>
        <taxon>Peloderinae</taxon>
        <taxon>Caenorhabditis</taxon>
    </lineage>
</organism>
<protein>
    <recommendedName>
        <fullName evidence="9">Tyrosine-protein kinase</fullName>
        <ecNumber evidence="9">2.7.10.2</ecNumber>
    </recommendedName>
</protein>
<dbReference type="Gene3D" id="1.10.510.10">
    <property type="entry name" value="Transferase(Phosphotransferase) domain 1"/>
    <property type="match status" value="1"/>
</dbReference>
<dbReference type="PROSITE" id="PS00109">
    <property type="entry name" value="PROTEIN_KINASE_TYR"/>
    <property type="match status" value="1"/>
</dbReference>
<dbReference type="FunCoup" id="G0N5C5">
    <property type="interactions" value="8"/>
</dbReference>
<dbReference type="InterPro" id="IPR020635">
    <property type="entry name" value="Tyr_kinase_cat_dom"/>
</dbReference>
<dbReference type="Proteomes" id="UP000008068">
    <property type="component" value="Unassembled WGS sequence"/>
</dbReference>
<evidence type="ECO:0000259" key="12">
    <source>
        <dbReference type="PROSITE" id="PS50011"/>
    </source>
</evidence>
<dbReference type="PRINTS" id="PR00109">
    <property type="entry name" value="TYRKINASE"/>
</dbReference>
<dbReference type="PANTHER" id="PTHR24418">
    <property type="entry name" value="TYROSINE-PROTEIN KINASE"/>
    <property type="match status" value="1"/>
</dbReference>
<dbReference type="InterPro" id="IPR000719">
    <property type="entry name" value="Prot_kinase_dom"/>
</dbReference>
<dbReference type="SUPFAM" id="SSF56112">
    <property type="entry name" value="Protein kinase-like (PK-like)"/>
    <property type="match status" value="1"/>
</dbReference>
<keyword evidence="7" id="KW-0727">SH2 domain</keyword>
<dbReference type="SUPFAM" id="SSF55550">
    <property type="entry name" value="SH2 domain"/>
    <property type="match status" value="1"/>
</dbReference>
<feature type="compositionally biased region" description="Low complexity" evidence="10">
    <location>
        <begin position="41"/>
        <end position="52"/>
    </location>
</feature>
<evidence type="ECO:0000313" key="13">
    <source>
        <dbReference type="EMBL" id="EGT53311.1"/>
    </source>
</evidence>
<dbReference type="PROSITE" id="PS50011">
    <property type="entry name" value="PROTEIN_KINASE_DOM"/>
    <property type="match status" value="1"/>
</dbReference>
<accession>G0N5C5</accession>
<evidence type="ECO:0000256" key="9">
    <source>
        <dbReference type="RuleBase" id="RU362096"/>
    </source>
</evidence>
<dbReference type="SMART" id="SM00252">
    <property type="entry name" value="SH2"/>
    <property type="match status" value="1"/>
</dbReference>
<dbReference type="InterPro" id="IPR036860">
    <property type="entry name" value="SH2_dom_sf"/>
</dbReference>
<dbReference type="eggNOG" id="KOG0194">
    <property type="taxonomic scope" value="Eukaryota"/>
</dbReference>
<evidence type="ECO:0000256" key="10">
    <source>
        <dbReference type="SAM" id="MobiDB-lite"/>
    </source>
</evidence>
<evidence type="ECO:0000256" key="6">
    <source>
        <dbReference type="ARBA" id="ARBA00051245"/>
    </source>
</evidence>
<dbReference type="GO" id="GO:0004715">
    <property type="term" value="F:non-membrane spanning protein tyrosine kinase activity"/>
    <property type="evidence" value="ECO:0007669"/>
    <property type="project" value="UniProtKB-EC"/>
</dbReference>
<dbReference type="Gene3D" id="3.30.505.10">
    <property type="entry name" value="SH2 domain"/>
    <property type="match status" value="1"/>
</dbReference>
<dbReference type="EC" id="2.7.10.2" evidence="9"/>
<evidence type="ECO:0000256" key="7">
    <source>
        <dbReference type="PROSITE-ProRule" id="PRU00191"/>
    </source>
</evidence>
<dbReference type="Pfam" id="PF00017">
    <property type="entry name" value="SH2"/>
    <property type="match status" value="1"/>
</dbReference>
<proteinExistence type="inferred from homology"/>
<gene>
    <name evidence="13" type="ORF">CAEBREN_29031</name>
</gene>
<evidence type="ECO:0000313" key="14">
    <source>
        <dbReference type="Proteomes" id="UP000008068"/>
    </source>
</evidence>
<keyword evidence="5 9" id="KW-0829">Tyrosine-protein kinase</keyword>
<feature type="compositionally biased region" description="Low complexity" evidence="10">
    <location>
        <begin position="18"/>
        <end position="33"/>
    </location>
</feature>
<dbReference type="HOGENOM" id="CLU_000288_7_2_1"/>
<dbReference type="InterPro" id="IPR008266">
    <property type="entry name" value="Tyr_kinase_AS"/>
</dbReference>
<evidence type="ECO:0000256" key="5">
    <source>
        <dbReference type="ARBA" id="ARBA00023137"/>
    </source>
</evidence>
<sequence>MSSFDSSSFDSRYPPASSPSSSSLNMLTSMSPTRPQPIPISCKSSTNSISSPRPSPGEFSRHSSSQAEKSMSKKEQKSEQKRGRGTNEKSEERSENMKTAPDVDEKLQKLPDFLLTEIRTLEGVSYYHGMMARDIVETKLARCGDYLVRSTDNRISEFEFVLSVFNKKRIHSHMTIRGDQEAKKWYLGLLPENRFPSIIDLVNYFKINPLGAGLYLTRAISKGKHLISHDRITYCPKEDLLGSGNFSDVFRGKMELENVCVKVALKNSKKLNEMLDPAMNKEASKIKKEMIQEAEVMSQLRHTNITAFFGMSTDRLPILIVIEFCNGGNLEGHLKKYNSAISYAERMLYVHDASAGLKYIHSMSITHRDIAARNCLISANGFVKLSDFGMGLKIGQTPAMSSECFPNRWMAPETILKRTHFSKMTDVWSLGILTWEIYTNATKPFFELENEEVNAALKAGKHPKTPDDIGKLIPLLLKETFKMEPHDRITGEIFHKKVHEHCEQEISLTLNGLTLNQIQGVKRERLYHWDQYVPQVVICDKNGSERGWGDAPPEMLANVVWRGEK</sequence>
<keyword evidence="14" id="KW-1185">Reference proteome</keyword>
<dbReference type="AlphaFoldDB" id="G0N5C5"/>
<dbReference type="InterPro" id="IPR017441">
    <property type="entry name" value="Protein_kinase_ATP_BS"/>
</dbReference>
<evidence type="ECO:0000256" key="1">
    <source>
        <dbReference type="ARBA" id="ARBA00022679"/>
    </source>
</evidence>
<keyword evidence="1 9" id="KW-0808">Transferase</keyword>
<feature type="domain" description="SH2" evidence="11">
    <location>
        <begin position="126"/>
        <end position="220"/>
    </location>
</feature>
<evidence type="ECO:0000259" key="11">
    <source>
        <dbReference type="PROSITE" id="PS50001"/>
    </source>
</evidence>
<dbReference type="CDD" id="cd00173">
    <property type="entry name" value="SH2"/>
    <property type="match status" value="1"/>
</dbReference>
<keyword evidence="4 8" id="KW-0067">ATP-binding</keyword>
<reference evidence="14" key="1">
    <citation type="submission" date="2011-07" db="EMBL/GenBank/DDBJ databases">
        <authorList>
            <consortium name="Caenorhabditis brenneri Sequencing and Analysis Consortium"/>
            <person name="Wilson R.K."/>
        </authorList>
    </citation>
    <scope>NUCLEOTIDE SEQUENCE [LARGE SCALE GENOMIC DNA]</scope>
    <source>
        <strain evidence="14">PB2801</strain>
    </source>
</reference>